<comment type="caution">
    <text evidence="2">The sequence shown here is derived from an EMBL/GenBank/DDBJ whole genome shotgun (WGS) entry which is preliminary data.</text>
</comment>
<evidence type="ECO:0000259" key="1">
    <source>
        <dbReference type="Pfam" id="PF04218"/>
    </source>
</evidence>
<dbReference type="InterPro" id="IPR009057">
    <property type="entry name" value="Homeodomain-like_sf"/>
</dbReference>
<dbReference type="EMBL" id="JAKCXM010000166">
    <property type="protein sequence ID" value="KAJ0399981.1"/>
    <property type="molecule type" value="Genomic_DNA"/>
</dbReference>
<dbReference type="Pfam" id="PF04218">
    <property type="entry name" value="CENP-B_N"/>
    <property type="match status" value="1"/>
</dbReference>
<gene>
    <name evidence="2" type="ORF">P43SY_006234</name>
</gene>
<sequence>MAMREVPTTPAAKRKRRRRLLSDVDRRVIIQRLEGGERQADLAREFGVTRAAVCHINKHRGELRTRFDVFADTPHGRSLLQLQQQQQHAPALESVAVVGSTDVVRVLLTRLVDPSTDDDTARVASRRLYRFPMSKNSNSTFFSITADLKGLR</sequence>
<protein>
    <recommendedName>
        <fullName evidence="1">HTH psq-type domain-containing protein</fullName>
    </recommendedName>
</protein>
<dbReference type="AlphaFoldDB" id="A0AAD5LG48"/>
<dbReference type="GO" id="GO:0003677">
    <property type="term" value="F:DNA binding"/>
    <property type="evidence" value="ECO:0007669"/>
    <property type="project" value="InterPro"/>
</dbReference>
<dbReference type="Proteomes" id="UP001209570">
    <property type="component" value="Unassembled WGS sequence"/>
</dbReference>
<dbReference type="Gene3D" id="1.10.10.60">
    <property type="entry name" value="Homeodomain-like"/>
    <property type="match status" value="1"/>
</dbReference>
<dbReference type="SUPFAM" id="SSF46689">
    <property type="entry name" value="Homeodomain-like"/>
    <property type="match status" value="1"/>
</dbReference>
<evidence type="ECO:0000313" key="3">
    <source>
        <dbReference type="Proteomes" id="UP001209570"/>
    </source>
</evidence>
<feature type="domain" description="HTH psq-type" evidence="1">
    <location>
        <begin position="15"/>
        <end position="65"/>
    </location>
</feature>
<accession>A0AAD5LG48</accession>
<organism evidence="2 3">
    <name type="scientific">Pythium insidiosum</name>
    <name type="common">Pythiosis disease agent</name>
    <dbReference type="NCBI Taxonomy" id="114742"/>
    <lineage>
        <taxon>Eukaryota</taxon>
        <taxon>Sar</taxon>
        <taxon>Stramenopiles</taxon>
        <taxon>Oomycota</taxon>
        <taxon>Peronosporomycetes</taxon>
        <taxon>Pythiales</taxon>
        <taxon>Pythiaceae</taxon>
        <taxon>Pythium</taxon>
    </lineage>
</organism>
<reference evidence="2" key="1">
    <citation type="submission" date="2021-12" db="EMBL/GenBank/DDBJ databases">
        <title>Prjna785345.</title>
        <authorList>
            <person name="Rujirawat T."/>
            <person name="Krajaejun T."/>
        </authorList>
    </citation>
    <scope>NUCLEOTIDE SEQUENCE</scope>
    <source>
        <strain evidence="2">Pi057C3</strain>
    </source>
</reference>
<proteinExistence type="predicted"/>
<name>A0AAD5LG48_PYTIN</name>
<keyword evidence="3" id="KW-1185">Reference proteome</keyword>
<evidence type="ECO:0000313" key="2">
    <source>
        <dbReference type="EMBL" id="KAJ0399981.1"/>
    </source>
</evidence>
<dbReference type="InterPro" id="IPR007889">
    <property type="entry name" value="HTH_Psq"/>
</dbReference>